<evidence type="ECO:0000256" key="1">
    <source>
        <dbReference type="ARBA" id="ARBA00010574"/>
    </source>
</evidence>
<comment type="similarity">
    <text evidence="1 2">Belongs to the Iojap/RsfS family.</text>
</comment>
<comment type="subcellular location">
    <subcellularLocation>
        <location evidence="2">Cytoplasm</location>
    </subcellularLocation>
</comment>
<sequence length="130" mass="14750">MEDSKKELSSKQLAELVVKGMLDKKAKDVVLMDLREIKHAVSDFFVVCSATSDRHAAAVIDGIEETTLKESGTKAWRREGMERKEWILLDYIDVVAHVFVENKRQHYGLEDLWGDAKTTRIDLGKADTAE</sequence>
<organism evidence="3 4">
    <name type="scientific">Algivirga pacifica</name>
    <dbReference type="NCBI Taxonomy" id="1162670"/>
    <lineage>
        <taxon>Bacteria</taxon>
        <taxon>Pseudomonadati</taxon>
        <taxon>Bacteroidota</taxon>
        <taxon>Cytophagia</taxon>
        <taxon>Cytophagales</taxon>
        <taxon>Flammeovirgaceae</taxon>
        <taxon>Algivirga</taxon>
    </lineage>
</organism>
<dbReference type="InterPro" id="IPR004394">
    <property type="entry name" value="Iojap/RsfS/C7orf30"/>
</dbReference>
<dbReference type="Pfam" id="PF02410">
    <property type="entry name" value="RsfS"/>
    <property type="match status" value="1"/>
</dbReference>
<evidence type="ECO:0000313" key="3">
    <source>
        <dbReference type="EMBL" id="GAA4821805.1"/>
    </source>
</evidence>
<evidence type="ECO:0000313" key="4">
    <source>
        <dbReference type="Proteomes" id="UP001500298"/>
    </source>
</evidence>
<dbReference type="InterPro" id="IPR043519">
    <property type="entry name" value="NT_sf"/>
</dbReference>
<keyword evidence="4" id="KW-1185">Reference proteome</keyword>
<proteinExistence type="inferred from homology"/>
<name>A0ABP9CXD8_9BACT</name>
<gene>
    <name evidence="2 3" type="primary">rsfS</name>
    <name evidence="3" type="ORF">GCM10023331_02740</name>
</gene>
<evidence type="ECO:0000256" key="2">
    <source>
        <dbReference type="HAMAP-Rule" id="MF_01477"/>
    </source>
</evidence>
<dbReference type="NCBIfam" id="TIGR00090">
    <property type="entry name" value="rsfS_iojap_ybeB"/>
    <property type="match status" value="1"/>
</dbReference>
<keyword evidence="2" id="KW-0810">Translation regulation</keyword>
<accession>A0ABP9CXD8</accession>
<protein>
    <recommendedName>
        <fullName evidence="2">Ribosomal silencing factor RsfS</fullName>
    </recommendedName>
</protein>
<keyword evidence="2" id="KW-0678">Repressor</keyword>
<comment type="function">
    <text evidence="2">Functions as a ribosomal silencing factor. Interacts with ribosomal protein uL14 (rplN), blocking formation of intersubunit bridge B8. Prevents association of the 30S and 50S ribosomal subunits and the formation of functional ribosomes, thus repressing translation.</text>
</comment>
<keyword evidence="2" id="KW-0963">Cytoplasm</keyword>
<dbReference type="HAMAP" id="MF_01477">
    <property type="entry name" value="Iojap_RsfS"/>
    <property type="match status" value="1"/>
</dbReference>
<dbReference type="PANTHER" id="PTHR21043:SF0">
    <property type="entry name" value="MITOCHONDRIAL ASSEMBLY OF RIBOSOMAL LARGE SUBUNIT PROTEIN 1"/>
    <property type="match status" value="1"/>
</dbReference>
<reference evidence="4" key="1">
    <citation type="journal article" date="2019" name="Int. J. Syst. Evol. Microbiol.">
        <title>The Global Catalogue of Microorganisms (GCM) 10K type strain sequencing project: providing services to taxonomists for standard genome sequencing and annotation.</title>
        <authorList>
            <consortium name="The Broad Institute Genomics Platform"/>
            <consortium name="The Broad Institute Genome Sequencing Center for Infectious Disease"/>
            <person name="Wu L."/>
            <person name="Ma J."/>
        </authorList>
    </citation>
    <scope>NUCLEOTIDE SEQUENCE [LARGE SCALE GENOMIC DNA]</scope>
    <source>
        <strain evidence="4">JCM 18326</strain>
    </source>
</reference>
<dbReference type="Proteomes" id="UP001500298">
    <property type="component" value="Unassembled WGS sequence"/>
</dbReference>
<comment type="subunit">
    <text evidence="2">Interacts with ribosomal protein uL14 (rplN).</text>
</comment>
<comment type="caution">
    <text evidence="3">The sequence shown here is derived from an EMBL/GenBank/DDBJ whole genome shotgun (WGS) entry which is preliminary data.</text>
</comment>
<dbReference type="SUPFAM" id="SSF81301">
    <property type="entry name" value="Nucleotidyltransferase"/>
    <property type="match status" value="1"/>
</dbReference>
<dbReference type="RefSeq" id="WP_345368623.1">
    <property type="nucleotide sequence ID" value="NZ_BAABJX010000005.1"/>
</dbReference>
<dbReference type="Gene3D" id="3.30.460.10">
    <property type="entry name" value="Beta Polymerase, domain 2"/>
    <property type="match status" value="1"/>
</dbReference>
<dbReference type="PANTHER" id="PTHR21043">
    <property type="entry name" value="IOJAP SUPERFAMILY ORTHOLOG"/>
    <property type="match status" value="1"/>
</dbReference>
<dbReference type="EMBL" id="BAABJX010000005">
    <property type="protein sequence ID" value="GAA4821805.1"/>
    <property type="molecule type" value="Genomic_DNA"/>
</dbReference>